<evidence type="ECO:0000256" key="1">
    <source>
        <dbReference type="ARBA" id="ARBA00004651"/>
    </source>
</evidence>
<evidence type="ECO:0000256" key="7">
    <source>
        <dbReference type="SAM" id="Phobius"/>
    </source>
</evidence>
<keyword evidence="4 7" id="KW-0812">Transmembrane</keyword>
<keyword evidence="3" id="KW-1003">Cell membrane</keyword>
<dbReference type="OrthoDB" id="2351575at2"/>
<dbReference type="Proteomes" id="UP000254100">
    <property type="component" value="Unassembled WGS sequence"/>
</dbReference>
<evidence type="ECO:0000313" key="8">
    <source>
        <dbReference type="EMBL" id="KIX91487.1"/>
    </source>
</evidence>
<reference evidence="8 10" key="1">
    <citation type="submission" date="2015-01" db="EMBL/GenBank/DDBJ databases">
        <authorList>
            <person name="Guo J."/>
        </authorList>
    </citation>
    <scope>NUCLEOTIDE SEQUENCE [LARGE SCALE GENOMIC DNA]</scope>
    <source>
        <strain evidence="8 10">DSM 22147</strain>
    </source>
</reference>
<dbReference type="SUPFAM" id="SSF103473">
    <property type="entry name" value="MFS general substrate transporter"/>
    <property type="match status" value="1"/>
</dbReference>
<feature type="transmembrane region" description="Helical" evidence="7">
    <location>
        <begin position="7"/>
        <end position="32"/>
    </location>
</feature>
<evidence type="ECO:0000256" key="6">
    <source>
        <dbReference type="ARBA" id="ARBA00023136"/>
    </source>
</evidence>
<dbReference type="AlphaFoldDB" id="A0A0D6XSB9"/>
<evidence type="ECO:0000256" key="5">
    <source>
        <dbReference type="ARBA" id="ARBA00022989"/>
    </source>
</evidence>
<evidence type="ECO:0000313" key="9">
    <source>
        <dbReference type="EMBL" id="SUM56432.1"/>
    </source>
</evidence>
<reference evidence="9 11" key="2">
    <citation type="submission" date="2018-06" db="EMBL/GenBank/DDBJ databases">
        <authorList>
            <consortium name="Pathogen Informatics"/>
            <person name="Doyle S."/>
        </authorList>
    </citation>
    <scope>NUCLEOTIDE SEQUENCE [LARGE SCALE GENOMIC DNA]</scope>
    <source>
        <strain evidence="9 11">NCTC13832</strain>
    </source>
</reference>
<comment type="subcellular location">
    <subcellularLocation>
        <location evidence="1">Cell membrane</location>
        <topology evidence="1">Multi-pass membrane protein</topology>
    </subcellularLocation>
</comment>
<feature type="transmembrane region" description="Helical" evidence="7">
    <location>
        <begin position="254"/>
        <end position="274"/>
    </location>
</feature>
<dbReference type="RefSeq" id="WP_044358984.1">
    <property type="nucleotide sequence ID" value="NZ_JXWY01000012.1"/>
</dbReference>
<protein>
    <submittedName>
        <fullName evidence="8">MFS transporter</fullName>
    </submittedName>
    <submittedName>
        <fullName evidence="9">Macrolide-efflux protein</fullName>
    </submittedName>
</protein>
<organism evidence="9 11">
    <name type="scientific">Staphylococcus microti</name>
    <dbReference type="NCBI Taxonomy" id="569857"/>
    <lineage>
        <taxon>Bacteria</taxon>
        <taxon>Bacillati</taxon>
        <taxon>Bacillota</taxon>
        <taxon>Bacilli</taxon>
        <taxon>Bacillales</taxon>
        <taxon>Staphylococcaceae</taxon>
        <taxon>Staphylococcus</taxon>
    </lineage>
</organism>
<gene>
    <name evidence="9" type="ORF">NCTC13832_00061</name>
    <name evidence="8" type="ORF">TP70_02105</name>
</gene>
<keyword evidence="10" id="KW-1185">Reference proteome</keyword>
<feature type="transmembrane region" description="Helical" evidence="7">
    <location>
        <begin position="221"/>
        <end position="242"/>
    </location>
</feature>
<keyword evidence="6 7" id="KW-0472">Membrane</keyword>
<feature type="transmembrane region" description="Helical" evidence="7">
    <location>
        <begin position="286"/>
        <end position="303"/>
    </location>
</feature>
<proteinExistence type="predicted"/>
<dbReference type="Proteomes" id="UP000032366">
    <property type="component" value="Unassembled WGS sequence"/>
</dbReference>
<keyword evidence="5 7" id="KW-1133">Transmembrane helix</keyword>
<feature type="transmembrane region" description="Helical" evidence="7">
    <location>
        <begin position="71"/>
        <end position="92"/>
    </location>
</feature>
<evidence type="ECO:0000256" key="4">
    <source>
        <dbReference type="ARBA" id="ARBA00022692"/>
    </source>
</evidence>
<evidence type="ECO:0000313" key="10">
    <source>
        <dbReference type="Proteomes" id="UP000032366"/>
    </source>
</evidence>
<feature type="transmembrane region" description="Helical" evidence="7">
    <location>
        <begin position="373"/>
        <end position="393"/>
    </location>
</feature>
<dbReference type="PANTHER" id="PTHR23513:SF19">
    <property type="entry name" value="MAJOR FACILITATOR SUPERFAMILY (MFS) PROFILE DOMAIN-CONTAINING PROTEIN"/>
    <property type="match status" value="1"/>
</dbReference>
<evidence type="ECO:0000256" key="3">
    <source>
        <dbReference type="ARBA" id="ARBA00022475"/>
    </source>
</evidence>
<dbReference type="InterPro" id="IPR036259">
    <property type="entry name" value="MFS_trans_sf"/>
</dbReference>
<dbReference type="InterPro" id="IPR010290">
    <property type="entry name" value="TM_effector"/>
</dbReference>
<feature type="transmembrane region" description="Helical" evidence="7">
    <location>
        <begin position="98"/>
        <end position="117"/>
    </location>
</feature>
<evidence type="ECO:0000313" key="11">
    <source>
        <dbReference type="Proteomes" id="UP000254100"/>
    </source>
</evidence>
<keyword evidence="2" id="KW-0813">Transport</keyword>
<dbReference type="Gene3D" id="1.20.1250.20">
    <property type="entry name" value="MFS general substrate transporter like domains"/>
    <property type="match status" value="1"/>
</dbReference>
<dbReference type="EMBL" id="UHDT01000001">
    <property type="protein sequence ID" value="SUM56432.1"/>
    <property type="molecule type" value="Genomic_DNA"/>
</dbReference>
<accession>A0A0D6XSB9</accession>
<dbReference type="STRING" id="569857.TP70_02105"/>
<dbReference type="CDD" id="cd06173">
    <property type="entry name" value="MFS_MefA_like"/>
    <property type="match status" value="1"/>
</dbReference>
<dbReference type="GO" id="GO:0005886">
    <property type="term" value="C:plasma membrane"/>
    <property type="evidence" value="ECO:0007669"/>
    <property type="project" value="UniProtKB-SubCell"/>
</dbReference>
<name>A0A0D6XSB9_9STAP</name>
<dbReference type="EMBL" id="JXWY01000012">
    <property type="protein sequence ID" value="KIX91487.1"/>
    <property type="molecule type" value="Genomic_DNA"/>
</dbReference>
<dbReference type="PANTHER" id="PTHR23513">
    <property type="entry name" value="INTEGRAL MEMBRANE EFFLUX PROTEIN-RELATED"/>
    <property type="match status" value="1"/>
</dbReference>
<feature type="transmembrane region" description="Helical" evidence="7">
    <location>
        <begin position="348"/>
        <end position="367"/>
    </location>
</feature>
<evidence type="ECO:0000256" key="2">
    <source>
        <dbReference type="ARBA" id="ARBA00022448"/>
    </source>
</evidence>
<dbReference type="Pfam" id="PF05977">
    <property type="entry name" value="MFS_3"/>
    <property type="match status" value="1"/>
</dbReference>
<sequence>MHKNAFRYLWIGQSFANVGDVFYMVSLITLMYQITSSVTYMAMIPFFITTSRFLSGLIAPLIMEHLPLKKLLAYSQLGKTIIMLLLTYTATFYAYSQYIYVIFILAIIVAFLDSWATPARNALVPAFVDKTDLTKANSFLAVLDQTINLSGWAVGGIIVATIGTQYTLVLTFVLFSIATLCMFHIENTKSADNIHKKNTSKFDMFKEGWVTVWQHRTLRTICIVDCLESIANVVWIAAIMYVYVEQVLHVSTQWWGYINANFFVGLMIGGTLSFKYAHMIEHYSRRVIIFGAFSSSIITFVFAHISLPWTTLIFSCLFGAVSQLKAITQQTLIQKSVIQSLLPKVYSVQDVLITATFGISSIIFGAITDIWGVKVTFIIASVFLFISTIYVIVNKHYLDERMSI</sequence>